<dbReference type="Proteomes" id="UP000298390">
    <property type="component" value="Unassembled WGS sequence"/>
</dbReference>
<dbReference type="AlphaFoldDB" id="A0A4Y9XQC5"/>
<name>A0A4Y9XQC5_9APHY</name>
<reference evidence="8 9" key="1">
    <citation type="submission" date="2019-01" db="EMBL/GenBank/DDBJ databases">
        <title>Genome sequencing of the rare red list fungi Fomitopsis rosea.</title>
        <authorList>
            <person name="Buettner E."/>
            <person name="Kellner H."/>
        </authorList>
    </citation>
    <scope>NUCLEOTIDE SEQUENCE [LARGE SCALE GENOMIC DNA]</scope>
    <source>
        <strain evidence="8 9">DSM 105464</strain>
    </source>
</reference>
<dbReference type="SUPFAM" id="SSF46689">
    <property type="entry name" value="Homeodomain-like"/>
    <property type="match status" value="1"/>
</dbReference>
<dbReference type="PANTHER" id="PTHR24324">
    <property type="entry name" value="HOMEOBOX PROTEIN HHEX"/>
    <property type="match status" value="1"/>
</dbReference>
<evidence type="ECO:0000256" key="2">
    <source>
        <dbReference type="ARBA" id="ARBA00023125"/>
    </source>
</evidence>
<evidence type="ECO:0000256" key="6">
    <source>
        <dbReference type="RuleBase" id="RU000682"/>
    </source>
</evidence>
<dbReference type="GO" id="GO:0006357">
    <property type="term" value="P:regulation of transcription by RNA polymerase II"/>
    <property type="evidence" value="ECO:0007669"/>
    <property type="project" value="TreeGrafter"/>
</dbReference>
<dbReference type="GO" id="GO:0030154">
    <property type="term" value="P:cell differentiation"/>
    <property type="evidence" value="ECO:0007669"/>
    <property type="project" value="TreeGrafter"/>
</dbReference>
<dbReference type="PROSITE" id="PS50071">
    <property type="entry name" value="HOMEOBOX_2"/>
    <property type="match status" value="1"/>
</dbReference>
<comment type="subcellular location">
    <subcellularLocation>
        <location evidence="1 5 6">Nucleus</location>
    </subcellularLocation>
</comment>
<dbReference type="STRING" id="34475.A0A4Y9XQC5"/>
<organism evidence="8 9">
    <name type="scientific">Rhodofomes roseus</name>
    <dbReference type="NCBI Taxonomy" id="34475"/>
    <lineage>
        <taxon>Eukaryota</taxon>
        <taxon>Fungi</taxon>
        <taxon>Dikarya</taxon>
        <taxon>Basidiomycota</taxon>
        <taxon>Agaricomycotina</taxon>
        <taxon>Agaricomycetes</taxon>
        <taxon>Polyporales</taxon>
        <taxon>Rhodofomes</taxon>
    </lineage>
</organism>
<evidence type="ECO:0000259" key="7">
    <source>
        <dbReference type="PROSITE" id="PS50071"/>
    </source>
</evidence>
<dbReference type="GO" id="GO:0000978">
    <property type="term" value="F:RNA polymerase II cis-regulatory region sequence-specific DNA binding"/>
    <property type="evidence" value="ECO:0007669"/>
    <property type="project" value="TreeGrafter"/>
</dbReference>
<gene>
    <name evidence="8" type="ORF">EVJ58_g10072</name>
</gene>
<keyword evidence="4 5" id="KW-0539">Nucleus</keyword>
<dbReference type="GO" id="GO:0005634">
    <property type="term" value="C:nucleus"/>
    <property type="evidence" value="ECO:0007669"/>
    <property type="project" value="UniProtKB-SubCell"/>
</dbReference>
<dbReference type="InterPro" id="IPR051000">
    <property type="entry name" value="Homeobox_DNA-bind_prot"/>
</dbReference>
<dbReference type="PANTHER" id="PTHR24324:SF5">
    <property type="entry name" value="HEMATOPOIETICALLY-EXPRESSED HOMEOBOX PROTEIN HHEX"/>
    <property type="match status" value="1"/>
</dbReference>
<dbReference type="Pfam" id="PF00046">
    <property type="entry name" value="Homeodomain"/>
    <property type="match status" value="1"/>
</dbReference>
<feature type="non-terminal residue" evidence="8">
    <location>
        <position position="1"/>
    </location>
</feature>
<feature type="domain" description="Homeobox" evidence="7">
    <location>
        <begin position="277"/>
        <end position="331"/>
    </location>
</feature>
<evidence type="ECO:0000256" key="1">
    <source>
        <dbReference type="ARBA" id="ARBA00004123"/>
    </source>
</evidence>
<dbReference type="EMBL" id="SEKV01000995">
    <property type="protein sequence ID" value="TFY52340.1"/>
    <property type="molecule type" value="Genomic_DNA"/>
</dbReference>
<dbReference type="CDD" id="cd00086">
    <property type="entry name" value="homeodomain"/>
    <property type="match status" value="1"/>
</dbReference>
<evidence type="ECO:0000256" key="3">
    <source>
        <dbReference type="ARBA" id="ARBA00023155"/>
    </source>
</evidence>
<keyword evidence="2 5" id="KW-0238">DNA-binding</keyword>
<accession>A0A4Y9XQC5</accession>
<protein>
    <recommendedName>
        <fullName evidence="7">Homeobox domain-containing protein</fullName>
    </recommendedName>
</protein>
<proteinExistence type="predicted"/>
<evidence type="ECO:0000313" key="9">
    <source>
        <dbReference type="Proteomes" id="UP000298390"/>
    </source>
</evidence>
<dbReference type="Gene3D" id="1.10.10.60">
    <property type="entry name" value="Homeodomain-like"/>
    <property type="match status" value="1"/>
</dbReference>
<dbReference type="InterPro" id="IPR009057">
    <property type="entry name" value="Homeodomain-like_sf"/>
</dbReference>
<feature type="DNA-binding region" description="Homeobox" evidence="5">
    <location>
        <begin position="279"/>
        <end position="332"/>
    </location>
</feature>
<dbReference type="InterPro" id="IPR001356">
    <property type="entry name" value="HD"/>
</dbReference>
<comment type="caution">
    <text evidence="8">The sequence shown here is derived from an EMBL/GenBank/DDBJ whole genome shotgun (WGS) entry which is preliminary data.</text>
</comment>
<dbReference type="SMART" id="SM00389">
    <property type="entry name" value="HOX"/>
    <property type="match status" value="1"/>
</dbReference>
<evidence type="ECO:0000256" key="4">
    <source>
        <dbReference type="ARBA" id="ARBA00023242"/>
    </source>
</evidence>
<evidence type="ECO:0000313" key="8">
    <source>
        <dbReference type="EMBL" id="TFY52340.1"/>
    </source>
</evidence>
<evidence type="ECO:0000256" key="5">
    <source>
        <dbReference type="PROSITE-ProRule" id="PRU00108"/>
    </source>
</evidence>
<sequence>VFMPNLRELRLGDMSCQSAMNILRCMHAPEVHILALLSMTGADYTPLFEMLTWRFQWIEVLELTVVQFEDNTTAREHIMKWFDSMINLRVLKIESLNSPAVFRYLLADPQEWRDDSHPFSQEPFRSSHGFMHHMNPNLTTLVTNKIPADELAFFAKGRDDFLLPLSVVAIPEEKWKEYTPQQKAPLAFLDKRIQLTRRRDAVRRVRVLFDLASPHGAHSPSPNIHLRSSEAVKVMPVERTGSVLSCSSVDSSSIDSVSDVPATPKSNKPIGEIPFVRRRLQHEQTVVLSAIFEYQTHPSKDVRTALAEELGIELKTVSAWFQNKRRSVKKKSLVWTRPSQENQYEGIAYPAYPRKRHLTRSESAISLDCVVSARERRVTPEPASPTRPPLTPRRINAIRRYASPSRAPPTNIWEHIPSSPPVAPSSPSADSVRFSALPRRTKSLRSLEWACAKARGNKIPHPDVLDEEDCDVPMLVLDGEARGAGADGDDTETEEYEAITPDVSAVHLDGLQSPTVSLPSKRDDDVAPAQDMEAAMALLGFMGRPSL</sequence>
<keyword evidence="3 5" id="KW-0371">Homeobox</keyword>